<organism evidence="1 2">
    <name type="scientific">Bathycoccus prasinos</name>
    <dbReference type="NCBI Taxonomy" id="41875"/>
    <lineage>
        <taxon>Eukaryota</taxon>
        <taxon>Viridiplantae</taxon>
        <taxon>Chlorophyta</taxon>
        <taxon>Mamiellophyceae</taxon>
        <taxon>Mamiellales</taxon>
        <taxon>Bathycoccaceae</taxon>
        <taxon>Bathycoccus</taxon>
    </lineage>
</organism>
<dbReference type="EMBL" id="FO082262">
    <property type="protein sequence ID" value="CCO20487.1"/>
    <property type="molecule type" value="Genomic_DNA"/>
</dbReference>
<sequence length="119" mass="13606">MRLNENDTIDPESACYRTRTTEYTSSSVKCVDVCVEFDDNNTTKTSNRVCRSSPILESNASENACERACADAYYHSTSLKFHADEQKMKEYEDLRTETCKKECSRAFLSEQRGNEATED</sequence>
<reference evidence="1 2" key="1">
    <citation type="submission" date="2011-10" db="EMBL/GenBank/DDBJ databases">
        <authorList>
            <person name="Genoscope - CEA"/>
        </authorList>
    </citation>
    <scope>NUCLEOTIDE SEQUENCE [LARGE SCALE GENOMIC DNA]</scope>
    <source>
        <strain evidence="1 2">RCC 1105</strain>
    </source>
</reference>
<protein>
    <submittedName>
        <fullName evidence="1">Uncharacterized protein</fullName>
    </submittedName>
</protein>
<evidence type="ECO:0000313" key="2">
    <source>
        <dbReference type="Proteomes" id="UP000198341"/>
    </source>
</evidence>
<gene>
    <name evidence="1" type="ordered locus">Bathy17g00950</name>
</gene>
<dbReference type="KEGG" id="bpg:Bathy17g00950"/>
<dbReference type="AlphaFoldDB" id="K8EQI0"/>
<dbReference type="Proteomes" id="UP000198341">
    <property type="component" value="Chromosome 17"/>
</dbReference>
<proteinExistence type="predicted"/>
<accession>K8EQI0</accession>
<dbReference type="RefSeq" id="XP_007508383.1">
    <property type="nucleotide sequence ID" value="XM_007508321.1"/>
</dbReference>
<name>K8EQI0_9CHLO</name>
<keyword evidence="2" id="KW-1185">Reference proteome</keyword>
<evidence type="ECO:0000313" key="1">
    <source>
        <dbReference type="EMBL" id="CCO20487.1"/>
    </source>
</evidence>
<dbReference type="GeneID" id="19011078"/>